<keyword evidence="2" id="KW-1185">Reference proteome</keyword>
<name>G7E4K6_MIXOS</name>
<comment type="caution">
    <text evidence="1">The sequence shown here is derived from an EMBL/GenBank/DDBJ whole genome shotgun (WGS) entry which is preliminary data.</text>
</comment>
<dbReference type="InParanoid" id="G7E4K6"/>
<evidence type="ECO:0000313" key="2">
    <source>
        <dbReference type="Proteomes" id="UP000009131"/>
    </source>
</evidence>
<dbReference type="RefSeq" id="XP_014570511.1">
    <property type="nucleotide sequence ID" value="XM_014715025.1"/>
</dbReference>
<dbReference type="EMBL" id="BABT02000139">
    <property type="protein sequence ID" value="GAA97766.1"/>
    <property type="molecule type" value="Genomic_DNA"/>
</dbReference>
<proteinExistence type="predicted"/>
<organism evidence="1 2">
    <name type="scientific">Mixia osmundae (strain CBS 9802 / IAM 14324 / JCM 22182 / KY 12970)</name>
    <dbReference type="NCBI Taxonomy" id="764103"/>
    <lineage>
        <taxon>Eukaryota</taxon>
        <taxon>Fungi</taxon>
        <taxon>Dikarya</taxon>
        <taxon>Basidiomycota</taxon>
        <taxon>Pucciniomycotina</taxon>
        <taxon>Mixiomycetes</taxon>
        <taxon>Mixiales</taxon>
        <taxon>Mixiaceae</taxon>
        <taxon>Mixia</taxon>
    </lineage>
</organism>
<sequence length="50" mass="5530">MHLTSLLWSSRLSLSAVLTGLMLLSLARFSSLQRNHADFTADPLTAQSDR</sequence>
<gene>
    <name evidence="1" type="primary">Mo04445</name>
    <name evidence="1" type="ORF">E5Q_04445</name>
</gene>
<dbReference type="AlphaFoldDB" id="G7E4K6"/>
<reference evidence="1 2" key="1">
    <citation type="journal article" date="2011" name="J. Gen. Appl. Microbiol.">
        <title>Draft genome sequencing of the enigmatic basidiomycete Mixia osmundae.</title>
        <authorList>
            <person name="Nishida H."/>
            <person name="Nagatsuka Y."/>
            <person name="Sugiyama J."/>
        </authorList>
    </citation>
    <scope>NUCLEOTIDE SEQUENCE [LARGE SCALE GENOMIC DNA]</scope>
    <source>
        <strain evidence="2">CBS 9802 / IAM 14324 / JCM 22182 / KY 12970</strain>
    </source>
</reference>
<accession>G7E4K6</accession>
<evidence type="ECO:0000313" key="1">
    <source>
        <dbReference type="EMBL" id="GAA97766.1"/>
    </source>
</evidence>
<reference evidence="1 2" key="2">
    <citation type="journal article" date="2012" name="Open Biol.">
        <title>Characteristics of nucleosomes and linker DNA regions on the genome of the basidiomycete Mixia osmundae revealed by mono- and dinucleosome mapping.</title>
        <authorList>
            <person name="Nishida H."/>
            <person name="Kondo S."/>
            <person name="Matsumoto T."/>
            <person name="Suzuki Y."/>
            <person name="Yoshikawa H."/>
            <person name="Taylor T.D."/>
            <person name="Sugiyama J."/>
        </authorList>
    </citation>
    <scope>NUCLEOTIDE SEQUENCE [LARGE SCALE GENOMIC DNA]</scope>
    <source>
        <strain evidence="2">CBS 9802 / IAM 14324 / JCM 22182 / KY 12970</strain>
    </source>
</reference>
<dbReference type="Proteomes" id="UP000009131">
    <property type="component" value="Unassembled WGS sequence"/>
</dbReference>
<dbReference type="HOGENOM" id="CLU_3125435_0_0_1"/>
<protein>
    <submittedName>
        <fullName evidence="1">Uncharacterized protein</fullName>
    </submittedName>
</protein>